<proteinExistence type="predicted"/>
<dbReference type="EMBL" id="ML769387">
    <property type="protein sequence ID" value="KAE9409505.1"/>
    <property type="molecule type" value="Genomic_DNA"/>
</dbReference>
<feature type="region of interest" description="Disordered" evidence="1">
    <location>
        <begin position="124"/>
        <end position="157"/>
    </location>
</feature>
<dbReference type="Proteomes" id="UP000799118">
    <property type="component" value="Unassembled WGS sequence"/>
</dbReference>
<feature type="compositionally biased region" description="Polar residues" evidence="1">
    <location>
        <begin position="124"/>
        <end position="136"/>
    </location>
</feature>
<protein>
    <submittedName>
        <fullName evidence="2">Uncharacterized protein</fullName>
    </submittedName>
</protein>
<feature type="compositionally biased region" description="Low complexity" evidence="1">
    <location>
        <begin position="70"/>
        <end position="81"/>
    </location>
</feature>
<reference evidence="2" key="1">
    <citation type="journal article" date="2019" name="Environ. Microbiol.">
        <title>Fungal ecological strategies reflected in gene transcription - a case study of two litter decomposers.</title>
        <authorList>
            <person name="Barbi F."/>
            <person name="Kohler A."/>
            <person name="Barry K."/>
            <person name="Baskaran P."/>
            <person name="Daum C."/>
            <person name="Fauchery L."/>
            <person name="Ihrmark K."/>
            <person name="Kuo A."/>
            <person name="LaButti K."/>
            <person name="Lipzen A."/>
            <person name="Morin E."/>
            <person name="Grigoriev I.V."/>
            <person name="Henrissat B."/>
            <person name="Lindahl B."/>
            <person name="Martin F."/>
        </authorList>
    </citation>
    <scope>NUCLEOTIDE SEQUENCE</scope>
    <source>
        <strain evidence="2">JB14</strain>
    </source>
</reference>
<evidence type="ECO:0000256" key="1">
    <source>
        <dbReference type="SAM" id="MobiDB-lite"/>
    </source>
</evidence>
<keyword evidence="3" id="KW-1185">Reference proteome</keyword>
<accession>A0A6A4IM21</accession>
<dbReference type="AlphaFoldDB" id="A0A6A4IM21"/>
<feature type="region of interest" description="Disordered" evidence="1">
    <location>
        <begin position="67"/>
        <end position="101"/>
    </location>
</feature>
<dbReference type="OrthoDB" id="6600758at2759"/>
<name>A0A6A4IM21_9AGAR</name>
<sequence length="338" mass="37185">MSASPITQESLESLYDKLTRKVRNSYHGERVGPGWLKYEFNDSIWDLEDDSDYTIFVWRQQQQTPEIDPAALSSAASSSSAVTTAPPRNPTLHLHNPTLPLPVPPEYQNASYYVFHPSHQVHSSARSNASLKSTIRSGRKKKSNSVRDAEQVDSEPSFKQAFDKFHSENGVRTVMGSIGPVQNVRMLLKAGYRHVYISRTFALENGFIPADAAPGHYGYSGLVNIGTWPITLFPSTVPSSLPDAPPPSVSAPSSPAIGNGTKKSKGSKDKGPKPTMMTVYLSEEPHFDVVLGRSFIERRQIRLTSVDPTDVVCLDTGEKIECELVILKDGRGEIVTVT</sequence>
<evidence type="ECO:0000313" key="2">
    <source>
        <dbReference type="EMBL" id="KAE9409505.1"/>
    </source>
</evidence>
<gene>
    <name evidence="2" type="ORF">BT96DRAFT_969917</name>
</gene>
<feature type="region of interest" description="Disordered" evidence="1">
    <location>
        <begin position="239"/>
        <end position="274"/>
    </location>
</feature>
<evidence type="ECO:0000313" key="3">
    <source>
        <dbReference type="Proteomes" id="UP000799118"/>
    </source>
</evidence>
<organism evidence="2 3">
    <name type="scientific">Gymnopus androsaceus JB14</name>
    <dbReference type="NCBI Taxonomy" id="1447944"/>
    <lineage>
        <taxon>Eukaryota</taxon>
        <taxon>Fungi</taxon>
        <taxon>Dikarya</taxon>
        <taxon>Basidiomycota</taxon>
        <taxon>Agaricomycotina</taxon>
        <taxon>Agaricomycetes</taxon>
        <taxon>Agaricomycetidae</taxon>
        <taxon>Agaricales</taxon>
        <taxon>Marasmiineae</taxon>
        <taxon>Omphalotaceae</taxon>
        <taxon>Gymnopus</taxon>
    </lineage>
</organism>